<name>A0ABN3H5X1_9ACTN</name>
<accession>A0ABN3H5X1</accession>
<keyword evidence="2" id="KW-0238">DNA-binding</keyword>
<dbReference type="CDD" id="cd06170">
    <property type="entry name" value="LuxR_C_like"/>
    <property type="match status" value="1"/>
</dbReference>
<dbReference type="InterPro" id="IPR036388">
    <property type="entry name" value="WH-like_DNA-bd_sf"/>
</dbReference>
<evidence type="ECO:0000313" key="5">
    <source>
        <dbReference type="EMBL" id="GAA2370115.1"/>
    </source>
</evidence>
<dbReference type="RefSeq" id="WP_344616967.1">
    <property type="nucleotide sequence ID" value="NZ_BAAARV010000069.1"/>
</dbReference>
<evidence type="ECO:0000256" key="2">
    <source>
        <dbReference type="ARBA" id="ARBA00023125"/>
    </source>
</evidence>
<dbReference type="InterPro" id="IPR016032">
    <property type="entry name" value="Sig_transdc_resp-reg_C-effctor"/>
</dbReference>
<keyword evidence="1" id="KW-0805">Transcription regulation</keyword>
<evidence type="ECO:0000259" key="4">
    <source>
        <dbReference type="PROSITE" id="PS50043"/>
    </source>
</evidence>
<protein>
    <recommendedName>
        <fullName evidence="4">HTH luxR-type domain-containing protein</fullName>
    </recommendedName>
</protein>
<keyword evidence="3" id="KW-0804">Transcription</keyword>
<dbReference type="PANTHER" id="PTHR44688">
    <property type="entry name" value="DNA-BINDING TRANSCRIPTIONAL ACTIVATOR DEVR_DOSR"/>
    <property type="match status" value="1"/>
</dbReference>
<organism evidence="5 6">
    <name type="scientific">Dactylosporangium salmoneum</name>
    <dbReference type="NCBI Taxonomy" id="53361"/>
    <lineage>
        <taxon>Bacteria</taxon>
        <taxon>Bacillati</taxon>
        <taxon>Actinomycetota</taxon>
        <taxon>Actinomycetes</taxon>
        <taxon>Micromonosporales</taxon>
        <taxon>Micromonosporaceae</taxon>
        <taxon>Dactylosporangium</taxon>
    </lineage>
</organism>
<dbReference type="SUPFAM" id="SSF46894">
    <property type="entry name" value="C-terminal effector domain of the bipartite response regulators"/>
    <property type="match status" value="1"/>
</dbReference>
<sequence length="66" mass="7155">MQEVDRERQVLRLAALGHSNSELAVPFTIAESTAKTHVKRILAKIGARDRAQGVAIAYQGGLMPGR</sequence>
<dbReference type="SMART" id="SM00421">
    <property type="entry name" value="HTH_LUXR"/>
    <property type="match status" value="1"/>
</dbReference>
<evidence type="ECO:0000256" key="3">
    <source>
        <dbReference type="ARBA" id="ARBA00023163"/>
    </source>
</evidence>
<dbReference type="Gene3D" id="1.10.10.10">
    <property type="entry name" value="Winged helix-like DNA-binding domain superfamily/Winged helix DNA-binding domain"/>
    <property type="match status" value="1"/>
</dbReference>
<reference evidence="5 6" key="1">
    <citation type="journal article" date="2019" name="Int. J. Syst. Evol. Microbiol.">
        <title>The Global Catalogue of Microorganisms (GCM) 10K type strain sequencing project: providing services to taxonomists for standard genome sequencing and annotation.</title>
        <authorList>
            <consortium name="The Broad Institute Genomics Platform"/>
            <consortium name="The Broad Institute Genome Sequencing Center for Infectious Disease"/>
            <person name="Wu L."/>
            <person name="Ma J."/>
        </authorList>
    </citation>
    <scope>NUCLEOTIDE SEQUENCE [LARGE SCALE GENOMIC DNA]</scope>
    <source>
        <strain evidence="5 6">JCM 3272</strain>
    </source>
</reference>
<dbReference type="PANTHER" id="PTHR44688:SF16">
    <property type="entry name" value="DNA-BINDING TRANSCRIPTIONAL ACTIVATOR DEVR_DOSR"/>
    <property type="match status" value="1"/>
</dbReference>
<gene>
    <name evidence="5" type="ORF">GCM10010170_071030</name>
</gene>
<evidence type="ECO:0000313" key="6">
    <source>
        <dbReference type="Proteomes" id="UP001501444"/>
    </source>
</evidence>
<keyword evidence="6" id="KW-1185">Reference proteome</keyword>
<dbReference type="PRINTS" id="PR00038">
    <property type="entry name" value="HTHLUXR"/>
</dbReference>
<feature type="domain" description="HTH luxR-type" evidence="4">
    <location>
        <begin position="1"/>
        <end position="61"/>
    </location>
</feature>
<dbReference type="Pfam" id="PF00196">
    <property type="entry name" value="GerE"/>
    <property type="match status" value="1"/>
</dbReference>
<dbReference type="PROSITE" id="PS50043">
    <property type="entry name" value="HTH_LUXR_2"/>
    <property type="match status" value="1"/>
</dbReference>
<dbReference type="Proteomes" id="UP001501444">
    <property type="component" value="Unassembled WGS sequence"/>
</dbReference>
<dbReference type="InterPro" id="IPR000792">
    <property type="entry name" value="Tscrpt_reg_LuxR_C"/>
</dbReference>
<dbReference type="EMBL" id="BAAARV010000069">
    <property type="protein sequence ID" value="GAA2370115.1"/>
    <property type="molecule type" value="Genomic_DNA"/>
</dbReference>
<evidence type="ECO:0000256" key="1">
    <source>
        <dbReference type="ARBA" id="ARBA00023015"/>
    </source>
</evidence>
<comment type="caution">
    <text evidence="5">The sequence shown here is derived from an EMBL/GenBank/DDBJ whole genome shotgun (WGS) entry which is preliminary data.</text>
</comment>
<proteinExistence type="predicted"/>